<evidence type="ECO:0000256" key="1">
    <source>
        <dbReference type="ARBA" id="ARBA00022801"/>
    </source>
</evidence>
<dbReference type="GO" id="GO:0005634">
    <property type="term" value="C:nucleus"/>
    <property type="evidence" value="ECO:0007669"/>
    <property type="project" value="TreeGrafter"/>
</dbReference>
<dbReference type="Gene3D" id="1.10.1520.10">
    <property type="entry name" value="Ribonuclease III domain"/>
    <property type="match status" value="1"/>
</dbReference>
<comment type="caution">
    <text evidence="3">The sequence shown here is derived from an EMBL/GenBank/DDBJ whole genome shotgun (WGS) entry which is preliminary data.</text>
</comment>
<dbReference type="AlphaFoldDB" id="A0A2G2WRQ1"/>
<dbReference type="CDD" id="cd00593">
    <property type="entry name" value="RIBOc"/>
    <property type="match status" value="1"/>
</dbReference>
<keyword evidence="1" id="KW-0378">Hydrolase</keyword>
<dbReference type="STRING" id="33114.A0A2G2WRQ1"/>
<dbReference type="SUPFAM" id="SSF69065">
    <property type="entry name" value="RNase III domain-like"/>
    <property type="match status" value="1"/>
</dbReference>
<dbReference type="Pfam" id="PF00636">
    <property type="entry name" value="Ribonuclease_3"/>
    <property type="match status" value="1"/>
</dbReference>
<dbReference type="OrthoDB" id="6513042at2759"/>
<dbReference type="PANTHER" id="PTHR14950:SF70">
    <property type="entry name" value="ENDORIBONUCLEASE DICER HOMOLOG 2"/>
    <property type="match status" value="1"/>
</dbReference>
<protein>
    <recommendedName>
        <fullName evidence="2">RNase III domain-containing protein</fullName>
    </recommendedName>
</protein>
<dbReference type="GO" id="GO:0005737">
    <property type="term" value="C:cytoplasm"/>
    <property type="evidence" value="ECO:0007669"/>
    <property type="project" value="TreeGrafter"/>
</dbReference>
<accession>A0A2G2WRQ1</accession>
<dbReference type="InterPro" id="IPR036389">
    <property type="entry name" value="RNase_III_sf"/>
</dbReference>
<feature type="domain" description="RNase III" evidence="2">
    <location>
        <begin position="57"/>
        <end position="129"/>
    </location>
</feature>
<organism evidence="3 4">
    <name type="scientific">Capsicum baccatum</name>
    <name type="common">Peruvian pepper</name>
    <dbReference type="NCBI Taxonomy" id="33114"/>
    <lineage>
        <taxon>Eukaryota</taxon>
        <taxon>Viridiplantae</taxon>
        <taxon>Streptophyta</taxon>
        <taxon>Embryophyta</taxon>
        <taxon>Tracheophyta</taxon>
        <taxon>Spermatophyta</taxon>
        <taxon>Magnoliopsida</taxon>
        <taxon>eudicotyledons</taxon>
        <taxon>Gunneridae</taxon>
        <taxon>Pentapetalae</taxon>
        <taxon>asterids</taxon>
        <taxon>lamiids</taxon>
        <taxon>Solanales</taxon>
        <taxon>Solanaceae</taxon>
        <taxon>Solanoideae</taxon>
        <taxon>Capsiceae</taxon>
        <taxon>Capsicum</taxon>
    </lineage>
</organism>
<dbReference type="GO" id="GO:0003723">
    <property type="term" value="F:RNA binding"/>
    <property type="evidence" value="ECO:0007669"/>
    <property type="project" value="TreeGrafter"/>
</dbReference>
<dbReference type="InterPro" id="IPR000999">
    <property type="entry name" value="RNase_III_dom"/>
</dbReference>
<evidence type="ECO:0000313" key="3">
    <source>
        <dbReference type="EMBL" id="PHT47925.1"/>
    </source>
</evidence>
<dbReference type="PANTHER" id="PTHR14950">
    <property type="entry name" value="DICER-RELATED"/>
    <property type="match status" value="1"/>
</dbReference>
<dbReference type="EMBL" id="MLFT02000005">
    <property type="protein sequence ID" value="PHT47925.1"/>
    <property type="molecule type" value="Genomic_DNA"/>
</dbReference>
<reference evidence="3 4" key="1">
    <citation type="journal article" date="2017" name="Genome Biol.">
        <title>New reference genome sequences of hot pepper reveal the massive evolution of plant disease-resistance genes by retroduplication.</title>
        <authorList>
            <person name="Kim S."/>
            <person name="Park J."/>
            <person name="Yeom S.I."/>
            <person name="Kim Y.M."/>
            <person name="Seo E."/>
            <person name="Kim K.T."/>
            <person name="Kim M.S."/>
            <person name="Lee J.M."/>
            <person name="Cheong K."/>
            <person name="Shin H.S."/>
            <person name="Kim S.B."/>
            <person name="Han K."/>
            <person name="Lee J."/>
            <person name="Park M."/>
            <person name="Lee H.A."/>
            <person name="Lee H.Y."/>
            <person name="Lee Y."/>
            <person name="Oh S."/>
            <person name="Lee J.H."/>
            <person name="Choi E."/>
            <person name="Choi E."/>
            <person name="Lee S.E."/>
            <person name="Jeon J."/>
            <person name="Kim H."/>
            <person name="Choi G."/>
            <person name="Song H."/>
            <person name="Lee J."/>
            <person name="Lee S.C."/>
            <person name="Kwon J.K."/>
            <person name="Lee H.Y."/>
            <person name="Koo N."/>
            <person name="Hong Y."/>
            <person name="Kim R.W."/>
            <person name="Kang W.H."/>
            <person name="Huh J.H."/>
            <person name="Kang B.C."/>
            <person name="Yang T.J."/>
            <person name="Lee Y.H."/>
            <person name="Bennetzen J.L."/>
            <person name="Choi D."/>
        </authorList>
    </citation>
    <scope>NUCLEOTIDE SEQUENCE [LARGE SCALE GENOMIC DNA]</scope>
    <source>
        <strain evidence="4">cv. PBC81</strain>
    </source>
</reference>
<name>A0A2G2WRQ1_CAPBA</name>
<evidence type="ECO:0000259" key="2">
    <source>
        <dbReference type="PROSITE" id="PS50142"/>
    </source>
</evidence>
<dbReference type="PROSITE" id="PS50142">
    <property type="entry name" value="RNASE_3_2"/>
    <property type="match status" value="1"/>
</dbReference>
<reference evidence="4" key="2">
    <citation type="journal article" date="2017" name="J. Anim. Genet.">
        <title>Multiple reference genome sequences of hot pepper reveal the massive evolution of plant disease resistance genes by retroduplication.</title>
        <authorList>
            <person name="Kim S."/>
            <person name="Park J."/>
            <person name="Yeom S.-I."/>
            <person name="Kim Y.-M."/>
            <person name="Seo E."/>
            <person name="Kim K.-T."/>
            <person name="Kim M.-S."/>
            <person name="Lee J.M."/>
            <person name="Cheong K."/>
            <person name="Shin H.-S."/>
            <person name="Kim S.-B."/>
            <person name="Han K."/>
            <person name="Lee J."/>
            <person name="Park M."/>
            <person name="Lee H.-A."/>
            <person name="Lee H.-Y."/>
            <person name="Lee Y."/>
            <person name="Oh S."/>
            <person name="Lee J.H."/>
            <person name="Choi E."/>
            <person name="Choi E."/>
            <person name="Lee S.E."/>
            <person name="Jeon J."/>
            <person name="Kim H."/>
            <person name="Choi G."/>
            <person name="Song H."/>
            <person name="Lee J."/>
            <person name="Lee S.-C."/>
            <person name="Kwon J.-K."/>
            <person name="Lee H.-Y."/>
            <person name="Koo N."/>
            <person name="Hong Y."/>
            <person name="Kim R.W."/>
            <person name="Kang W.-H."/>
            <person name="Huh J.H."/>
            <person name="Kang B.-C."/>
            <person name="Yang T.-J."/>
            <person name="Lee Y.-H."/>
            <person name="Bennetzen J.L."/>
            <person name="Choi D."/>
        </authorList>
    </citation>
    <scope>NUCLEOTIDE SEQUENCE [LARGE SCALE GENOMIC DNA]</scope>
    <source>
        <strain evidence="4">cv. PBC81</strain>
    </source>
</reference>
<dbReference type="Proteomes" id="UP000224567">
    <property type="component" value="Unassembled WGS sequence"/>
</dbReference>
<sequence length="129" mass="14530">MVNELTGYYKIRYHANVLDNEPIEIDFTPPFKKSNILSELEEGAKFSIPRDLSSQDANKYLLDRLEFLGDTVLDYVVTAHLYFKYPGLTPGLIADLRSASVNNECYAQSAVKAGLHKHILHASQDEANI</sequence>
<dbReference type="GO" id="GO:0030422">
    <property type="term" value="P:siRNA processing"/>
    <property type="evidence" value="ECO:0007669"/>
    <property type="project" value="TreeGrafter"/>
</dbReference>
<dbReference type="GO" id="GO:0004525">
    <property type="term" value="F:ribonuclease III activity"/>
    <property type="evidence" value="ECO:0007669"/>
    <property type="project" value="InterPro"/>
</dbReference>
<gene>
    <name evidence="3" type="ORF">CQW23_12133</name>
</gene>
<keyword evidence="4" id="KW-1185">Reference proteome</keyword>
<proteinExistence type="predicted"/>
<evidence type="ECO:0000313" key="4">
    <source>
        <dbReference type="Proteomes" id="UP000224567"/>
    </source>
</evidence>